<reference evidence="3" key="1">
    <citation type="journal article" date="2017" name="Genome Biol.">
        <title>Comparative genomics reveals high biological diversity and specific adaptations in the industrially and medically important fungal genus Aspergillus.</title>
        <authorList>
            <person name="de Vries R.P."/>
            <person name="Riley R."/>
            <person name="Wiebenga A."/>
            <person name="Aguilar-Osorio G."/>
            <person name="Amillis S."/>
            <person name="Uchima C.A."/>
            <person name="Anderluh G."/>
            <person name="Asadollahi M."/>
            <person name="Askin M."/>
            <person name="Barry K."/>
            <person name="Battaglia E."/>
            <person name="Bayram O."/>
            <person name="Benocci T."/>
            <person name="Braus-Stromeyer S.A."/>
            <person name="Caldana C."/>
            <person name="Canovas D."/>
            <person name="Cerqueira G.C."/>
            <person name="Chen F."/>
            <person name="Chen W."/>
            <person name="Choi C."/>
            <person name="Clum A."/>
            <person name="Dos Santos R.A."/>
            <person name="Damasio A.R."/>
            <person name="Diallinas G."/>
            <person name="Emri T."/>
            <person name="Fekete E."/>
            <person name="Flipphi M."/>
            <person name="Freyberg S."/>
            <person name="Gallo A."/>
            <person name="Gournas C."/>
            <person name="Habgood R."/>
            <person name="Hainaut M."/>
            <person name="Harispe M.L."/>
            <person name="Henrissat B."/>
            <person name="Hilden K.S."/>
            <person name="Hope R."/>
            <person name="Hossain A."/>
            <person name="Karabika E."/>
            <person name="Karaffa L."/>
            <person name="Karanyi Z."/>
            <person name="Krasevec N."/>
            <person name="Kuo A."/>
            <person name="Kusch H."/>
            <person name="LaButti K."/>
            <person name="Lagendijk E.L."/>
            <person name="Lapidus A."/>
            <person name="Levasseur A."/>
            <person name="Lindquist E."/>
            <person name="Lipzen A."/>
            <person name="Logrieco A.F."/>
            <person name="MacCabe A."/>
            <person name="Maekelae M.R."/>
            <person name="Malavazi I."/>
            <person name="Melin P."/>
            <person name="Meyer V."/>
            <person name="Mielnichuk N."/>
            <person name="Miskei M."/>
            <person name="Molnar A.P."/>
            <person name="Mule G."/>
            <person name="Ngan C.Y."/>
            <person name="Orejas M."/>
            <person name="Orosz E."/>
            <person name="Ouedraogo J.P."/>
            <person name="Overkamp K.M."/>
            <person name="Park H.-S."/>
            <person name="Perrone G."/>
            <person name="Piumi F."/>
            <person name="Punt P.J."/>
            <person name="Ram A.F."/>
            <person name="Ramon A."/>
            <person name="Rauscher S."/>
            <person name="Record E."/>
            <person name="Riano-Pachon D.M."/>
            <person name="Robert V."/>
            <person name="Roehrig J."/>
            <person name="Ruller R."/>
            <person name="Salamov A."/>
            <person name="Salih N.S."/>
            <person name="Samson R.A."/>
            <person name="Sandor E."/>
            <person name="Sanguinetti M."/>
            <person name="Schuetze T."/>
            <person name="Sepcic K."/>
            <person name="Shelest E."/>
            <person name="Sherlock G."/>
            <person name="Sophianopoulou V."/>
            <person name="Squina F.M."/>
            <person name="Sun H."/>
            <person name="Susca A."/>
            <person name="Todd R.B."/>
            <person name="Tsang A."/>
            <person name="Unkles S.E."/>
            <person name="van de Wiele N."/>
            <person name="van Rossen-Uffink D."/>
            <person name="Oliveira J.V."/>
            <person name="Vesth T.C."/>
            <person name="Visser J."/>
            <person name="Yu J.-H."/>
            <person name="Zhou M."/>
            <person name="Andersen M.R."/>
            <person name="Archer D.B."/>
            <person name="Baker S.E."/>
            <person name="Benoit I."/>
            <person name="Brakhage A.A."/>
            <person name="Braus G.H."/>
            <person name="Fischer R."/>
            <person name="Frisvad J.C."/>
            <person name="Goldman G.H."/>
            <person name="Houbraken J."/>
            <person name="Oakley B."/>
            <person name="Pocsi I."/>
            <person name="Scazzocchio C."/>
            <person name="Seiboth B."/>
            <person name="vanKuyk P.A."/>
            <person name="Wortman J."/>
            <person name="Dyer P.S."/>
            <person name="Grigoriev I.V."/>
        </authorList>
    </citation>
    <scope>NUCLEOTIDE SEQUENCE [LARGE SCALE GENOMIC DNA]</scope>
    <source>
        <strain evidence="3">DTO 134E9</strain>
    </source>
</reference>
<dbReference type="InterPro" id="IPR055530">
    <property type="entry name" value="DUF7104"/>
</dbReference>
<evidence type="ECO:0000313" key="3">
    <source>
        <dbReference type="Proteomes" id="UP000184383"/>
    </source>
</evidence>
<dbReference type="PANTHER" id="PTHR24148">
    <property type="entry name" value="ANKYRIN REPEAT DOMAIN-CONTAINING PROTEIN 39 HOMOLOG-RELATED"/>
    <property type="match status" value="1"/>
</dbReference>
<evidence type="ECO:0000313" key="2">
    <source>
        <dbReference type="EMBL" id="OJJ30886.1"/>
    </source>
</evidence>
<feature type="domain" description="Heterokaryon incompatibility" evidence="1">
    <location>
        <begin position="62"/>
        <end position="197"/>
    </location>
</feature>
<dbReference type="InterPro" id="IPR052895">
    <property type="entry name" value="HetReg/Transcr_Mod"/>
</dbReference>
<dbReference type="InterPro" id="IPR010730">
    <property type="entry name" value="HET"/>
</dbReference>
<dbReference type="VEuPathDB" id="FungiDB:ASPWEDRAFT_119085"/>
<gene>
    <name evidence="2" type="ORF">ASPWEDRAFT_119085</name>
</gene>
<dbReference type="Pfam" id="PF06985">
    <property type="entry name" value="HET"/>
    <property type="match status" value="1"/>
</dbReference>
<dbReference type="RefSeq" id="XP_040684563.1">
    <property type="nucleotide sequence ID" value="XM_040828874.1"/>
</dbReference>
<dbReference type="Pfam" id="PF23397">
    <property type="entry name" value="DUF7104"/>
    <property type="match status" value="7"/>
</dbReference>
<dbReference type="OrthoDB" id="3477286at2759"/>
<proteinExistence type="predicted"/>
<dbReference type="EMBL" id="KV878216">
    <property type="protein sequence ID" value="OJJ30886.1"/>
    <property type="molecule type" value="Genomic_DNA"/>
</dbReference>
<name>A0A1L9R7I6_ASPWE</name>
<sequence length="764" mass="85688">MSSTHEQVSNVTIRSFTYSKLPPESYTTRMIRLLPESDKSAPIKCELLNYDFSKIGGGEHLYEALSYVWGNPDTTHSIILNGCTLHITESLHTALLYLRTSQLERILWVDAISINQNDTVEKNRQIPLMRMIYAQARRVIVWLGEVLEDSDNALEVISHLGREQNILSCERIEKENHDACQRLLQRNWFGRIWVLQEVGVAQCISVMYGSVQINGHIFCEGLSKLRAPLPSYIQPVLYLIRGALFRPRYEIDSYGTLAIGELLDMYRNHNATRLHDKVYALLGLSVENADKASLKPNYDLQWNDVFKQVIMHVFPSSCSVETWPEAAVAVIKGKGWVLGYVDSVEEATSKYSCQKVNVIYNDTARSLNCEHNWGTEWTLQASAEPVQKGNIICLLQAALDPIIIKLCNDRFAVVVSTAILRPDRNMGSCDVAPAQKDFPIQGSIYDFYMTWEISLADRESNSGLKDQNGLGSVAPQYKEKNCEKAKRLHAVSFIIDDIIIQMLEKDNTGNHIRYLLLHRGESLPVSEDVVKAAAANGGSIGYEIMQLLLEHQGESPLVSKDVVKAAAANGGSNGHKIIQLLLEHWGESLPISKDIVKATAINRKKGYKIMQLLLEQWGENLPVSEDVVKAAAANGYNGHEIMQLLLEYWGESLPVPEDVVKAAASNRYRHEIMQLLLEHRGESLPVSEDVVKAAAANEGYYGHEIMQLLLEHWGENLLISEDVVKAAITNRKKGYKIMQLLLEHRGENLPVSEGNVDIRSCSGS</sequence>
<dbReference type="Gene3D" id="1.20.5.340">
    <property type="match status" value="2"/>
</dbReference>
<dbReference type="AlphaFoldDB" id="A0A1L9R7I6"/>
<organism evidence="2 3">
    <name type="scientific">Aspergillus wentii DTO 134E9</name>
    <dbReference type="NCBI Taxonomy" id="1073089"/>
    <lineage>
        <taxon>Eukaryota</taxon>
        <taxon>Fungi</taxon>
        <taxon>Dikarya</taxon>
        <taxon>Ascomycota</taxon>
        <taxon>Pezizomycotina</taxon>
        <taxon>Eurotiomycetes</taxon>
        <taxon>Eurotiomycetidae</taxon>
        <taxon>Eurotiales</taxon>
        <taxon>Aspergillaceae</taxon>
        <taxon>Aspergillus</taxon>
        <taxon>Aspergillus subgen. Cremei</taxon>
    </lineage>
</organism>
<dbReference type="STRING" id="1073089.A0A1L9R7I6"/>
<dbReference type="SUPFAM" id="SSF140860">
    <property type="entry name" value="Pseudo ankyrin repeat-like"/>
    <property type="match status" value="1"/>
</dbReference>
<keyword evidence="3" id="KW-1185">Reference proteome</keyword>
<dbReference type="GeneID" id="63744722"/>
<dbReference type="PANTHER" id="PTHR24148:SF78">
    <property type="entry name" value="HETEROKARYON INCOMPATIBILITY DOMAIN-CONTAINING PROTEIN"/>
    <property type="match status" value="1"/>
</dbReference>
<accession>A0A1L9R7I6</accession>
<dbReference type="Proteomes" id="UP000184383">
    <property type="component" value="Unassembled WGS sequence"/>
</dbReference>
<evidence type="ECO:0000259" key="1">
    <source>
        <dbReference type="Pfam" id="PF06985"/>
    </source>
</evidence>
<protein>
    <recommendedName>
        <fullName evidence="1">Heterokaryon incompatibility domain-containing protein</fullName>
    </recommendedName>
</protein>